<feature type="chain" id="PRO_5043945761" evidence="2">
    <location>
        <begin position="26"/>
        <end position="177"/>
    </location>
</feature>
<evidence type="ECO:0000313" key="4">
    <source>
        <dbReference type="Proteomes" id="UP001388673"/>
    </source>
</evidence>
<dbReference type="KEGG" id="kne:92179903"/>
<dbReference type="EMBL" id="JBCAWK010000005">
    <property type="protein sequence ID" value="KAK8858418.1"/>
    <property type="molecule type" value="Genomic_DNA"/>
</dbReference>
<protein>
    <submittedName>
        <fullName evidence="3">Uncharacterized protein</fullName>
    </submittedName>
</protein>
<evidence type="ECO:0000256" key="1">
    <source>
        <dbReference type="SAM" id="MobiDB-lite"/>
    </source>
</evidence>
<dbReference type="Proteomes" id="UP001388673">
    <property type="component" value="Unassembled WGS sequence"/>
</dbReference>
<reference evidence="3 4" key="1">
    <citation type="journal article" date="2024" name="bioRxiv">
        <title>Comparative genomics of Cryptococcus and Kwoniella reveals pathogenesis evolution and contrasting karyotype dynamics via intercentromeric recombination or chromosome fusion.</title>
        <authorList>
            <person name="Coelho M.A."/>
            <person name="David-Palma M."/>
            <person name="Shea T."/>
            <person name="Bowers K."/>
            <person name="McGinley-Smith S."/>
            <person name="Mohammad A.W."/>
            <person name="Gnirke A."/>
            <person name="Yurkov A.M."/>
            <person name="Nowrousian M."/>
            <person name="Sun S."/>
            <person name="Cuomo C.A."/>
            <person name="Heitman J."/>
        </authorList>
    </citation>
    <scope>NUCLEOTIDE SEQUENCE [LARGE SCALE GENOMIC DNA]</scope>
    <source>
        <strain evidence="3 4">CBS 13917</strain>
    </source>
</reference>
<name>A0AAW0YPH8_9TREE</name>
<proteinExistence type="predicted"/>
<feature type="signal peptide" evidence="2">
    <location>
        <begin position="1"/>
        <end position="25"/>
    </location>
</feature>
<feature type="region of interest" description="Disordered" evidence="1">
    <location>
        <begin position="28"/>
        <end position="84"/>
    </location>
</feature>
<sequence length="177" mass="19147">MTPYSSLVTMLLGTFLLIMTINVHALPTTPTTSTVSEDTGPSHWPDIGHAPVKPRKDPTNGERIKRGLNPLPPRKRSPTATHQLVPRLSPVPALAGEGYDFIRCADSFQSAFNGGTLTASDVQSAVDQCAAISNSNGYDNFVIRYASSNTYLCQSGNTNVNNRPCDDVNYGFYAEPQ</sequence>
<dbReference type="AlphaFoldDB" id="A0AAW0YPH8"/>
<dbReference type="RefSeq" id="XP_066803259.1">
    <property type="nucleotide sequence ID" value="XM_066945758.1"/>
</dbReference>
<keyword evidence="2" id="KW-0732">Signal</keyword>
<evidence type="ECO:0000256" key="2">
    <source>
        <dbReference type="SAM" id="SignalP"/>
    </source>
</evidence>
<evidence type="ECO:0000313" key="3">
    <source>
        <dbReference type="EMBL" id="KAK8858418.1"/>
    </source>
</evidence>
<dbReference type="GeneID" id="92179903"/>
<gene>
    <name evidence="3" type="ORF">IAR55_002645</name>
</gene>
<keyword evidence="4" id="KW-1185">Reference proteome</keyword>
<feature type="compositionally biased region" description="Basic and acidic residues" evidence="1">
    <location>
        <begin position="54"/>
        <end position="65"/>
    </location>
</feature>
<organism evidence="3 4">
    <name type="scientific">Kwoniella newhampshirensis</name>
    <dbReference type="NCBI Taxonomy" id="1651941"/>
    <lineage>
        <taxon>Eukaryota</taxon>
        <taxon>Fungi</taxon>
        <taxon>Dikarya</taxon>
        <taxon>Basidiomycota</taxon>
        <taxon>Agaricomycotina</taxon>
        <taxon>Tremellomycetes</taxon>
        <taxon>Tremellales</taxon>
        <taxon>Cryptococcaceae</taxon>
        <taxon>Kwoniella</taxon>
    </lineage>
</organism>
<comment type="caution">
    <text evidence="3">The sequence shown here is derived from an EMBL/GenBank/DDBJ whole genome shotgun (WGS) entry which is preliminary data.</text>
</comment>
<accession>A0AAW0YPH8</accession>